<comment type="caution">
    <text evidence="2">The sequence shown here is derived from an EMBL/GenBank/DDBJ whole genome shotgun (WGS) entry which is preliminary data.</text>
</comment>
<sequence>MLSNLKKKLTLGRDRHSDLCPRCRKIDFATLINGVRGPLSWETSGHDIGTLAQLGERAPRCVFCSFVHARAVAKGRAELDAAKMCFVKSWPVSFINWRDDSLKKPKARSPNDLLVGVTDDTTRLWGEHVTYLATLRVERREQSDRLPAPVEEFGRARMLHDDHVDINLCKAWIDLCKTRHKGTACATAAKQWPQHLYVVDVKQRCVVSAKQGCEYVALSYVWGTATSLKLSSLDDCDLFCPGAIDQHWQTIAPTVRDAIDATGQLGFDYLWMDALCIPQDNRNVKQTLMAQMNFVYANAALTIVAAAGVDANHGLTGLSSRSGGTNQTKLSFDGLNFVTTLHGGDDRLEKQRTTTWGTRAWTYEEQVFSRRQLIFTDSQVGWRCCCAMWREEMVLESFDDKVDSFSGPSLLAEPLFNPDSLQEDLDVKQIVKHYNEAVGQYRRRELTFPYDALNAFKGIGESFASIVDWRFFWGLPEVAFTPSLAWVFEGSVRNDAVADWRLIKKGMSKDRHHIRLPSWSWAGWQRPRDNTKSSSFGSGVVPPFGEITWYRVGENDSLLKVKEDVTFGMAKGNTTFWPADAQPAQTHWIGSPQTIQAAETVDDDDFVDLGLLKAWTRTCRLKLRYHAEPVDATQRNSHLTLLQQNNAIIDAKPAQQQGQGHFDISVQDAACLFAQQQVIEVTAVALGRNWSFDTVALLTEVREQVCHRVGLIMIPEVIWMTLDSRWELVTLG</sequence>
<dbReference type="AlphaFoldDB" id="A0A5N6L0K3"/>
<dbReference type="OrthoDB" id="5125733at2759"/>
<protein>
    <recommendedName>
        <fullName evidence="1">Heterokaryon incompatibility domain-containing protein</fullName>
    </recommendedName>
</protein>
<keyword evidence="3" id="KW-1185">Reference proteome</keyword>
<accession>A0A5N6L0K3</accession>
<dbReference type="PANTHER" id="PTHR33112:SF12">
    <property type="entry name" value="HETEROKARYON INCOMPATIBILITY DOMAIN-CONTAINING PROTEIN"/>
    <property type="match status" value="1"/>
</dbReference>
<dbReference type="Proteomes" id="UP000327013">
    <property type="component" value="Unassembled WGS sequence"/>
</dbReference>
<dbReference type="InterPro" id="IPR010730">
    <property type="entry name" value="HET"/>
</dbReference>
<name>A0A5N6L0K3_9ROSI</name>
<evidence type="ECO:0000313" key="2">
    <source>
        <dbReference type="EMBL" id="KAB8446221.1"/>
    </source>
</evidence>
<dbReference type="PANTHER" id="PTHR33112">
    <property type="entry name" value="DOMAIN PROTEIN, PUTATIVE-RELATED"/>
    <property type="match status" value="1"/>
</dbReference>
<feature type="domain" description="Heterokaryon incompatibility" evidence="1">
    <location>
        <begin position="215"/>
        <end position="365"/>
    </location>
</feature>
<dbReference type="EMBL" id="VIBQ01000038">
    <property type="protein sequence ID" value="KAB8446221.1"/>
    <property type="molecule type" value="Genomic_DNA"/>
</dbReference>
<evidence type="ECO:0000313" key="3">
    <source>
        <dbReference type="Proteomes" id="UP000327013"/>
    </source>
</evidence>
<gene>
    <name evidence="2" type="ORF">FH972_025203</name>
</gene>
<organism evidence="2 3">
    <name type="scientific">Carpinus fangiana</name>
    <dbReference type="NCBI Taxonomy" id="176857"/>
    <lineage>
        <taxon>Eukaryota</taxon>
        <taxon>Viridiplantae</taxon>
        <taxon>Streptophyta</taxon>
        <taxon>Embryophyta</taxon>
        <taxon>Tracheophyta</taxon>
        <taxon>Spermatophyta</taxon>
        <taxon>Magnoliopsida</taxon>
        <taxon>eudicotyledons</taxon>
        <taxon>Gunneridae</taxon>
        <taxon>Pentapetalae</taxon>
        <taxon>rosids</taxon>
        <taxon>fabids</taxon>
        <taxon>Fagales</taxon>
        <taxon>Betulaceae</taxon>
        <taxon>Carpinus</taxon>
    </lineage>
</organism>
<evidence type="ECO:0000259" key="1">
    <source>
        <dbReference type="Pfam" id="PF06985"/>
    </source>
</evidence>
<proteinExistence type="predicted"/>
<dbReference type="Pfam" id="PF06985">
    <property type="entry name" value="HET"/>
    <property type="match status" value="1"/>
</dbReference>
<reference evidence="2 3" key="1">
    <citation type="submission" date="2019-06" db="EMBL/GenBank/DDBJ databases">
        <title>A chromosomal-level reference genome of Carpinus fangiana (Coryloideae, Betulaceae).</title>
        <authorList>
            <person name="Yang X."/>
            <person name="Wang Z."/>
            <person name="Zhang L."/>
            <person name="Hao G."/>
            <person name="Liu J."/>
            <person name="Yang Y."/>
        </authorList>
    </citation>
    <scope>NUCLEOTIDE SEQUENCE [LARGE SCALE GENOMIC DNA]</scope>
    <source>
        <strain evidence="2">Cfa_2016G</strain>
        <tissue evidence="2">Leaf</tissue>
    </source>
</reference>